<proteinExistence type="inferred from homology"/>
<dbReference type="InterPro" id="IPR011004">
    <property type="entry name" value="Trimer_LpxA-like_sf"/>
</dbReference>
<dbReference type="PANTHER" id="PTHR45989">
    <property type="entry name" value="TRANSLATION INITIATION FACTOR EIF-2B SUBUNIT GAMMA"/>
    <property type="match status" value="1"/>
</dbReference>
<dbReference type="InterPro" id="IPR056764">
    <property type="entry name" value="LbH_EIF2B3/5"/>
</dbReference>
<dbReference type="InterPro" id="IPR051960">
    <property type="entry name" value="eIF2B_gamma"/>
</dbReference>
<organism evidence="8 9">
    <name type="scientific">Clydaea vesicula</name>
    <dbReference type="NCBI Taxonomy" id="447962"/>
    <lineage>
        <taxon>Eukaryota</taxon>
        <taxon>Fungi</taxon>
        <taxon>Fungi incertae sedis</taxon>
        <taxon>Chytridiomycota</taxon>
        <taxon>Chytridiomycota incertae sedis</taxon>
        <taxon>Chytridiomycetes</taxon>
        <taxon>Lobulomycetales</taxon>
        <taxon>Lobulomycetaceae</taxon>
        <taxon>Clydaea</taxon>
    </lineage>
</organism>
<evidence type="ECO:0000259" key="7">
    <source>
        <dbReference type="Pfam" id="PF25084"/>
    </source>
</evidence>
<evidence type="ECO:0000313" key="8">
    <source>
        <dbReference type="EMBL" id="KAJ3220054.1"/>
    </source>
</evidence>
<dbReference type="SUPFAM" id="SSF51161">
    <property type="entry name" value="Trimeric LpxA-like enzymes"/>
    <property type="match status" value="1"/>
</dbReference>
<dbReference type="EMBL" id="JADGJW010000316">
    <property type="protein sequence ID" value="KAJ3220054.1"/>
    <property type="molecule type" value="Genomic_DNA"/>
</dbReference>
<comment type="similarity">
    <text evidence="2">Belongs to the eIF-2B gamma/epsilon subunits family.</text>
</comment>
<keyword evidence="5" id="KW-0648">Protein biosynthesis</keyword>
<evidence type="ECO:0000313" key="9">
    <source>
        <dbReference type="Proteomes" id="UP001211065"/>
    </source>
</evidence>
<reference evidence="8" key="1">
    <citation type="submission" date="2020-05" db="EMBL/GenBank/DDBJ databases">
        <title>Phylogenomic resolution of chytrid fungi.</title>
        <authorList>
            <person name="Stajich J.E."/>
            <person name="Amses K."/>
            <person name="Simmons R."/>
            <person name="Seto K."/>
            <person name="Myers J."/>
            <person name="Bonds A."/>
            <person name="Quandt C.A."/>
            <person name="Barry K."/>
            <person name="Liu P."/>
            <person name="Grigoriev I."/>
            <person name="Longcore J.E."/>
            <person name="James T.Y."/>
        </authorList>
    </citation>
    <scope>NUCLEOTIDE SEQUENCE</scope>
    <source>
        <strain evidence="8">JEL0476</strain>
    </source>
</reference>
<evidence type="ECO:0000256" key="1">
    <source>
        <dbReference type="ARBA" id="ARBA00004514"/>
    </source>
</evidence>
<keyword evidence="4" id="KW-0396">Initiation factor</keyword>
<evidence type="ECO:0000256" key="3">
    <source>
        <dbReference type="ARBA" id="ARBA00022490"/>
    </source>
</evidence>
<dbReference type="GO" id="GO:0005851">
    <property type="term" value="C:eukaryotic translation initiation factor 2B complex"/>
    <property type="evidence" value="ECO:0007669"/>
    <property type="project" value="TreeGrafter"/>
</dbReference>
<keyword evidence="9" id="KW-1185">Reference proteome</keyword>
<keyword evidence="3" id="KW-0963">Cytoplasm</keyword>
<dbReference type="Gene3D" id="2.160.10.10">
    <property type="entry name" value="Hexapeptide repeat proteins"/>
    <property type="match status" value="1"/>
</dbReference>
<feature type="domain" description="EIF2B subunit epsilon/gamma LbH" evidence="7">
    <location>
        <begin position="38"/>
        <end position="97"/>
    </location>
</feature>
<evidence type="ECO:0000256" key="2">
    <source>
        <dbReference type="ARBA" id="ARBA00007878"/>
    </source>
</evidence>
<comment type="subunit">
    <text evidence="6">Component of the translation initiation factor 2B (eIF2B) complex which is a heterodecamer of two sets of five different subunits: alpha, beta, gamma, delta and epsilon. Subunits alpha, beta and delta comprise a regulatory subcomplex and subunits epsilon and gamma comprise a catalytic subcomplex. Within the complex, the hexameric regulatory complex resides at the center, with the two heterodimeric catalytic subcomplexes bound on opposite sides.</text>
</comment>
<dbReference type="GO" id="GO:0002183">
    <property type="term" value="P:cytoplasmic translational initiation"/>
    <property type="evidence" value="ECO:0007669"/>
    <property type="project" value="TreeGrafter"/>
</dbReference>
<dbReference type="AlphaFoldDB" id="A0AAD5U0G2"/>
<protein>
    <recommendedName>
        <fullName evidence="7">EIF2B subunit epsilon/gamma LbH domain-containing protein</fullName>
    </recommendedName>
</protein>
<comment type="caution">
    <text evidence="8">The sequence shown here is derived from an EMBL/GenBank/DDBJ whole genome shotgun (WGS) entry which is preliminary data.</text>
</comment>
<dbReference type="Proteomes" id="UP001211065">
    <property type="component" value="Unassembled WGS sequence"/>
</dbReference>
<dbReference type="Pfam" id="PF25084">
    <property type="entry name" value="LbH_EIF2B"/>
    <property type="match status" value="1"/>
</dbReference>
<evidence type="ECO:0000256" key="6">
    <source>
        <dbReference type="ARBA" id="ARBA00046432"/>
    </source>
</evidence>
<comment type="subcellular location">
    <subcellularLocation>
        <location evidence="1">Cytoplasm</location>
        <location evidence="1">Cytosol</location>
    </subcellularLocation>
</comment>
<dbReference type="GO" id="GO:0005085">
    <property type="term" value="F:guanyl-nucleotide exchange factor activity"/>
    <property type="evidence" value="ECO:0007669"/>
    <property type="project" value="TreeGrafter"/>
</dbReference>
<sequence>MFLVINEINRANTLGSYLDINLKMAKLNGKNSKQSRPNSASVAEKSQIGVDSMIGDDTKIGERCSVKRSVIGAHCSIGKNVKISDSVIHDYVTIEDK</sequence>
<name>A0AAD5U0G2_9FUNG</name>
<dbReference type="GO" id="GO:0005829">
    <property type="term" value="C:cytosol"/>
    <property type="evidence" value="ECO:0007669"/>
    <property type="project" value="UniProtKB-SubCell"/>
</dbReference>
<dbReference type="PANTHER" id="PTHR45989:SF1">
    <property type="entry name" value="TRANSLATION INITIATION FACTOR EIF-2B SUBUNIT GAMMA"/>
    <property type="match status" value="1"/>
</dbReference>
<evidence type="ECO:0000256" key="4">
    <source>
        <dbReference type="ARBA" id="ARBA00022540"/>
    </source>
</evidence>
<gene>
    <name evidence="8" type="ORF">HK099_004465</name>
</gene>
<accession>A0AAD5U0G2</accession>
<evidence type="ECO:0000256" key="5">
    <source>
        <dbReference type="ARBA" id="ARBA00022917"/>
    </source>
</evidence>
<dbReference type="GO" id="GO:0003743">
    <property type="term" value="F:translation initiation factor activity"/>
    <property type="evidence" value="ECO:0007669"/>
    <property type="project" value="TreeGrafter"/>
</dbReference>